<dbReference type="PANTHER" id="PTHR43391:SF26">
    <property type="entry name" value="BLL7251 PROTEIN"/>
    <property type="match status" value="1"/>
</dbReference>
<dbReference type="InterPro" id="IPR036291">
    <property type="entry name" value="NAD(P)-bd_dom_sf"/>
</dbReference>
<gene>
    <name evidence="3" type="ORF">OTERR_21010</name>
</gene>
<keyword evidence="4" id="KW-1185">Reference proteome</keyword>
<evidence type="ECO:0000256" key="2">
    <source>
        <dbReference type="ARBA" id="ARBA00023002"/>
    </source>
</evidence>
<dbReference type="Proteomes" id="UP000323671">
    <property type="component" value="Chromosome"/>
</dbReference>
<dbReference type="Pfam" id="PF00106">
    <property type="entry name" value="adh_short"/>
    <property type="match status" value="1"/>
</dbReference>
<name>A0A5C1EBL6_9RHOO</name>
<protein>
    <submittedName>
        <fullName evidence="3">Uncharacterized protein</fullName>
    </submittedName>
</protein>
<evidence type="ECO:0000256" key="1">
    <source>
        <dbReference type="ARBA" id="ARBA00006484"/>
    </source>
</evidence>
<accession>A0A5C1EBL6</accession>
<dbReference type="GO" id="GO:0016491">
    <property type="term" value="F:oxidoreductase activity"/>
    <property type="evidence" value="ECO:0007669"/>
    <property type="project" value="UniProtKB-KW"/>
</dbReference>
<comment type="similarity">
    <text evidence="1">Belongs to the short-chain dehydrogenases/reductases (SDR) family.</text>
</comment>
<reference evidence="3 4" key="1">
    <citation type="submission" date="2017-07" db="EMBL/GenBank/DDBJ databases">
        <title>Complete genome sequence of Oryzomicrobium terrae TPP412.</title>
        <authorList>
            <person name="Chiu L.-W."/>
            <person name="Lo K.-J."/>
            <person name="Tsai Y.-M."/>
            <person name="Lin S.-S."/>
            <person name="Kuo C.-H."/>
            <person name="Liu C.-T."/>
        </authorList>
    </citation>
    <scope>NUCLEOTIDE SEQUENCE [LARGE SCALE GENOMIC DNA]</scope>
    <source>
        <strain evidence="3 4">TPP412</strain>
    </source>
</reference>
<dbReference type="Gene3D" id="3.40.50.720">
    <property type="entry name" value="NAD(P)-binding Rossmann-like Domain"/>
    <property type="match status" value="1"/>
</dbReference>
<organism evidence="3 4">
    <name type="scientific">Oryzomicrobium terrae</name>
    <dbReference type="NCBI Taxonomy" id="1735038"/>
    <lineage>
        <taxon>Bacteria</taxon>
        <taxon>Pseudomonadati</taxon>
        <taxon>Pseudomonadota</taxon>
        <taxon>Betaproteobacteria</taxon>
        <taxon>Rhodocyclales</taxon>
        <taxon>Rhodocyclaceae</taxon>
        <taxon>Oryzomicrobium</taxon>
    </lineage>
</organism>
<dbReference type="AlphaFoldDB" id="A0A5C1EBL6"/>
<evidence type="ECO:0000313" key="4">
    <source>
        <dbReference type="Proteomes" id="UP000323671"/>
    </source>
</evidence>
<dbReference type="SUPFAM" id="SSF51735">
    <property type="entry name" value="NAD(P)-binding Rossmann-fold domains"/>
    <property type="match status" value="1"/>
</dbReference>
<dbReference type="PANTHER" id="PTHR43391">
    <property type="entry name" value="RETINOL DEHYDROGENASE-RELATED"/>
    <property type="match status" value="1"/>
</dbReference>
<dbReference type="InterPro" id="IPR002347">
    <property type="entry name" value="SDR_fam"/>
</dbReference>
<dbReference type="PRINTS" id="PR00081">
    <property type="entry name" value="GDHRDH"/>
</dbReference>
<evidence type="ECO:0000313" key="3">
    <source>
        <dbReference type="EMBL" id="QEL65577.1"/>
    </source>
</evidence>
<dbReference type="KEGG" id="otr:OTERR_21010"/>
<dbReference type="RefSeq" id="WP_149425742.1">
    <property type="nucleotide sequence ID" value="NZ_CP022579.1"/>
</dbReference>
<dbReference type="EMBL" id="CP022579">
    <property type="protein sequence ID" value="QEL65577.1"/>
    <property type="molecule type" value="Genomic_DNA"/>
</dbReference>
<keyword evidence="2" id="KW-0560">Oxidoreductase</keyword>
<sequence>MTTSLAVVTGAASGIGFALSQELAARGNDVIAIDWAPPPFRDAPRITALQADVSDAAAMQRIAAAFARRPLAYLFANAGIAAPGSVFGASAQDWQHAWAVNTLGPLHTLRSWWPHLEAAGGSAIVTVSAAALLAYPGAPLYRTTKAALLSLLEGLYYETRDSGVTLHALCPGLVQSGILDNARLRHGAALADTPLTRYLDDALRRAEPARDFARRVLDDLAAEPPPPFYWLPHPDTRAGVEQRQYGVLDGGHPTLAFGAAR</sequence>
<proteinExistence type="inferred from homology"/>
<dbReference type="CDD" id="cd05233">
    <property type="entry name" value="SDR_c"/>
    <property type="match status" value="1"/>
</dbReference>